<accession>A0ABW1YYQ4</accession>
<evidence type="ECO:0000313" key="2">
    <source>
        <dbReference type="EMBL" id="MFC6641991.1"/>
    </source>
</evidence>
<name>A0ABW1YYQ4_9RHOB</name>
<comment type="caution">
    <text evidence="2">The sequence shown here is derived from an EMBL/GenBank/DDBJ whole genome shotgun (WGS) entry which is preliminary data.</text>
</comment>
<dbReference type="Pfam" id="PF01814">
    <property type="entry name" value="Hemerythrin"/>
    <property type="match status" value="1"/>
</dbReference>
<sequence>MGDVTEAQRQAGRHLAAIHRHYLSDLSQIAQVMTRIEAGDAPPAELAHIVLHSQMAQNFAAAGTLCGQQCWALTMHHNIEEQSIFPQLHARGSEPVRAIVDRLRAEHEVVHALLERLGAAAGGLSEAPSSEQFAETRAIFDQLVAVVRSHFKFEETALAEALGVYQVDI</sequence>
<dbReference type="PANTHER" id="PTHR38048:SF2">
    <property type="entry name" value="HEMERYTHRIN-LIKE DOMAIN-CONTAINING PROTEIN"/>
    <property type="match status" value="1"/>
</dbReference>
<protein>
    <submittedName>
        <fullName evidence="2">Hemerythrin domain-containing protein</fullName>
    </submittedName>
</protein>
<organism evidence="2 3">
    <name type="scientific">Sulfitobacter profundi</name>
    <dbReference type="NCBI Taxonomy" id="2679961"/>
    <lineage>
        <taxon>Bacteria</taxon>
        <taxon>Pseudomonadati</taxon>
        <taxon>Pseudomonadota</taxon>
        <taxon>Alphaproteobacteria</taxon>
        <taxon>Rhodobacterales</taxon>
        <taxon>Roseobacteraceae</taxon>
        <taxon>Sulfitobacter</taxon>
    </lineage>
</organism>
<dbReference type="InterPro" id="IPR053206">
    <property type="entry name" value="Dimeric_xanthone_biosynth"/>
</dbReference>
<gene>
    <name evidence="2" type="ORF">ACFQAU_10045</name>
</gene>
<dbReference type="PANTHER" id="PTHR38048">
    <property type="entry name" value="EXPRESSED PROTEIN"/>
    <property type="match status" value="1"/>
</dbReference>
<dbReference type="Proteomes" id="UP001596403">
    <property type="component" value="Unassembled WGS sequence"/>
</dbReference>
<evidence type="ECO:0000313" key="3">
    <source>
        <dbReference type="Proteomes" id="UP001596403"/>
    </source>
</evidence>
<dbReference type="EMBL" id="JBHSWA010000001">
    <property type="protein sequence ID" value="MFC6641991.1"/>
    <property type="molecule type" value="Genomic_DNA"/>
</dbReference>
<evidence type="ECO:0000259" key="1">
    <source>
        <dbReference type="Pfam" id="PF01814"/>
    </source>
</evidence>
<dbReference type="InterPro" id="IPR012312">
    <property type="entry name" value="Hemerythrin-like"/>
</dbReference>
<proteinExistence type="predicted"/>
<feature type="domain" description="Hemerythrin-like" evidence="1">
    <location>
        <begin position="17"/>
        <end position="161"/>
    </location>
</feature>
<reference evidence="3" key="1">
    <citation type="journal article" date="2019" name="Int. J. Syst. Evol. Microbiol.">
        <title>The Global Catalogue of Microorganisms (GCM) 10K type strain sequencing project: providing services to taxonomists for standard genome sequencing and annotation.</title>
        <authorList>
            <consortium name="The Broad Institute Genomics Platform"/>
            <consortium name="The Broad Institute Genome Sequencing Center for Infectious Disease"/>
            <person name="Wu L."/>
            <person name="Ma J."/>
        </authorList>
    </citation>
    <scope>NUCLEOTIDE SEQUENCE [LARGE SCALE GENOMIC DNA]</scope>
    <source>
        <strain evidence="3">NBRC 111368</strain>
    </source>
</reference>
<dbReference type="Gene3D" id="1.20.120.520">
    <property type="entry name" value="nmb1532 protein domain like"/>
    <property type="match status" value="1"/>
</dbReference>
<dbReference type="RefSeq" id="WP_386282001.1">
    <property type="nucleotide sequence ID" value="NZ_JBHSWA010000001.1"/>
</dbReference>
<keyword evidence="3" id="KW-1185">Reference proteome</keyword>